<dbReference type="Gene3D" id="3.90.1030.10">
    <property type="entry name" value="Ribosomal protein L17"/>
    <property type="match status" value="1"/>
</dbReference>
<dbReference type="NCBIfam" id="TIGR00059">
    <property type="entry name" value="L17"/>
    <property type="match status" value="1"/>
</dbReference>
<dbReference type="RefSeq" id="XP_001269318.1">
    <property type="nucleotide sequence ID" value="XM_001269317.1"/>
</dbReference>
<dbReference type="GeneID" id="4701969"/>
<accession>A1CQH1</accession>
<gene>
    <name evidence="10" type="ORF">ACLA_026090</name>
</gene>
<dbReference type="KEGG" id="act:ACLA_026090"/>
<keyword evidence="4" id="KW-0496">Mitochondrion</keyword>
<evidence type="ECO:0000256" key="3">
    <source>
        <dbReference type="ARBA" id="ARBA00022980"/>
    </source>
</evidence>
<dbReference type="AlphaFoldDB" id="A1CQH1"/>
<dbReference type="GO" id="GO:0003735">
    <property type="term" value="F:structural constituent of ribosome"/>
    <property type="evidence" value="ECO:0007669"/>
    <property type="project" value="EnsemblFungi"/>
</dbReference>
<evidence type="ECO:0000256" key="9">
    <source>
        <dbReference type="SAM" id="MobiDB-lite"/>
    </source>
</evidence>
<organism evidence="10 11">
    <name type="scientific">Aspergillus clavatus (strain ATCC 1007 / CBS 513.65 / DSM 816 / NCTC 3887 / NRRL 1 / QM 1276 / 107)</name>
    <dbReference type="NCBI Taxonomy" id="344612"/>
    <lineage>
        <taxon>Eukaryota</taxon>
        <taxon>Fungi</taxon>
        <taxon>Dikarya</taxon>
        <taxon>Ascomycota</taxon>
        <taxon>Pezizomycotina</taxon>
        <taxon>Eurotiomycetes</taxon>
        <taxon>Eurotiomycetidae</taxon>
        <taxon>Eurotiales</taxon>
        <taxon>Aspergillaceae</taxon>
        <taxon>Aspergillus</taxon>
        <taxon>Aspergillus subgen. Fumigati</taxon>
    </lineage>
</organism>
<dbReference type="OMA" id="HIQTTYA"/>
<reference evidence="10 11" key="1">
    <citation type="journal article" date="2008" name="PLoS Genet.">
        <title>Genomic islands in the pathogenic filamentous fungus Aspergillus fumigatus.</title>
        <authorList>
            <person name="Fedorova N.D."/>
            <person name="Khaldi N."/>
            <person name="Joardar V.S."/>
            <person name="Maiti R."/>
            <person name="Amedeo P."/>
            <person name="Anderson M.J."/>
            <person name="Crabtree J."/>
            <person name="Silva J.C."/>
            <person name="Badger J.H."/>
            <person name="Albarraq A."/>
            <person name="Angiuoli S."/>
            <person name="Bussey H."/>
            <person name="Bowyer P."/>
            <person name="Cotty P.J."/>
            <person name="Dyer P.S."/>
            <person name="Egan A."/>
            <person name="Galens K."/>
            <person name="Fraser-Liggett C.M."/>
            <person name="Haas B.J."/>
            <person name="Inman J.M."/>
            <person name="Kent R."/>
            <person name="Lemieux S."/>
            <person name="Malavazi I."/>
            <person name="Orvis J."/>
            <person name="Roemer T."/>
            <person name="Ronning C.M."/>
            <person name="Sundaram J.P."/>
            <person name="Sutton G."/>
            <person name="Turner G."/>
            <person name="Venter J.C."/>
            <person name="White O.R."/>
            <person name="Whitty B.R."/>
            <person name="Youngman P."/>
            <person name="Wolfe K.H."/>
            <person name="Goldman G.H."/>
            <person name="Wortman J.R."/>
            <person name="Jiang B."/>
            <person name="Denning D.W."/>
            <person name="Nierman W.C."/>
        </authorList>
    </citation>
    <scope>NUCLEOTIDE SEQUENCE [LARGE SCALE GENOMIC DNA]</scope>
    <source>
        <strain evidence="11">ATCC 1007 / CBS 513.65 / DSM 816 / NCTC 3887 / NRRL 1</strain>
    </source>
</reference>
<dbReference type="SUPFAM" id="SSF64263">
    <property type="entry name" value="Prokaryotic ribosomal protein L17"/>
    <property type="match status" value="1"/>
</dbReference>
<evidence type="ECO:0000313" key="11">
    <source>
        <dbReference type="Proteomes" id="UP000006701"/>
    </source>
</evidence>
<protein>
    <recommendedName>
        <fullName evidence="6">Large ribosomal subunit protein bL17m</fullName>
    </recommendedName>
</protein>
<evidence type="ECO:0000256" key="6">
    <source>
        <dbReference type="ARBA" id="ARBA00035290"/>
    </source>
</evidence>
<dbReference type="InterPro" id="IPR036373">
    <property type="entry name" value="Ribosomal_bL17_sf"/>
</dbReference>
<dbReference type="InterPro" id="IPR000456">
    <property type="entry name" value="Ribosomal_bL17"/>
</dbReference>
<dbReference type="GO" id="GO:0006412">
    <property type="term" value="P:translation"/>
    <property type="evidence" value="ECO:0007669"/>
    <property type="project" value="InterPro"/>
</dbReference>
<keyword evidence="5 8" id="KW-0687">Ribonucleoprotein</keyword>
<keyword evidence="11" id="KW-1185">Reference proteome</keyword>
<name>A1CQH1_ASPCL</name>
<evidence type="ECO:0000256" key="1">
    <source>
        <dbReference type="ARBA" id="ARBA00004173"/>
    </source>
</evidence>
<dbReference type="PANTHER" id="PTHR14413:SF16">
    <property type="entry name" value="LARGE RIBOSOMAL SUBUNIT PROTEIN BL17M"/>
    <property type="match status" value="1"/>
</dbReference>
<dbReference type="GO" id="GO:0005762">
    <property type="term" value="C:mitochondrial large ribosomal subunit"/>
    <property type="evidence" value="ECO:0007669"/>
    <property type="project" value="EnsemblFungi"/>
</dbReference>
<dbReference type="Proteomes" id="UP000006701">
    <property type="component" value="Unassembled WGS sequence"/>
</dbReference>
<dbReference type="PROSITE" id="PS01167">
    <property type="entry name" value="RIBOSOMAL_L17"/>
    <property type="match status" value="1"/>
</dbReference>
<comment type="subcellular location">
    <subcellularLocation>
        <location evidence="1">Mitochondrion</location>
    </subcellularLocation>
</comment>
<dbReference type="Pfam" id="PF01196">
    <property type="entry name" value="Ribosomal_L17"/>
    <property type="match status" value="1"/>
</dbReference>
<proteinExistence type="inferred from homology"/>
<evidence type="ECO:0000256" key="4">
    <source>
        <dbReference type="ARBA" id="ARBA00023128"/>
    </source>
</evidence>
<dbReference type="OrthoDB" id="275000at2759"/>
<evidence type="ECO:0000256" key="5">
    <source>
        <dbReference type="ARBA" id="ARBA00023274"/>
    </source>
</evidence>
<keyword evidence="3 8" id="KW-0689">Ribosomal protein</keyword>
<evidence type="ECO:0000313" key="10">
    <source>
        <dbReference type="EMBL" id="EAW07892.1"/>
    </source>
</evidence>
<evidence type="ECO:0000256" key="2">
    <source>
        <dbReference type="ARBA" id="ARBA00008777"/>
    </source>
</evidence>
<dbReference type="STRING" id="344612.A1CQH1"/>
<dbReference type="eggNOG" id="KOG3280">
    <property type="taxonomic scope" value="Eukaryota"/>
</dbReference>
<comment type="similarity">
    <text evidence="2 8">Belongs to the bacterial ribosomal protein bL17 family.</text>
</comment>
<dbReference type="EMBL" id="DS027059">
    <property type="protein sequence ID" value="EAW07892.1"/>
    <property type="molecule type" value="Genomic_DNA"/>
</dbReference>
<evidence type="ECO:0000256" key="7">
    <source>
        <dbReference type="ARBA" id="ARBA00037226"/>
    </source>
</evidence>
<evidence type="ECO:0000256" key="8">
    <source>
        <dbReference type="RuleBase" id="RU000660"/>
    </source>
</evidence>
<dbReference type="HOGENOM" id="CLU_074407_1_2_1"/>
<feature type="compositionally biased region" description="Basic and acidic residues" evidence="9">
    <location>
        <begin position="185"/>
        <end position="206"/>
    </location>
</feature>
<sequence>MAGGAAKYRHLSRKSSHRQALLRNLVTSLFKHESITTTWPKAKEAQRLAEKLITLGKKNTEASRRRALSVFYTPHDLLPKLFGPLRERYAERPGGYTRVLRVEPKKDDQAPSAILELVDGPKDMRFALTARTVARQRSQGFETFNELTTLNVQKVTRFRKDGVEELERAIKRLEIENKAGSSSGKGEKQAKEVKQTKEVKEEKAKQ</sequence>
<feature type="region of interest" description="Disordered" evidence="9">
    <location>
        <begin position="174"/>
        <end position="206"/>
    </location>
</feature>
<dbReference type="HAMAP" id="MF_01368">
    <property type="entry name" value="Ribosomal_bL17"/>
    <property type="match status" value="1"/>
</dbReference>
<dbReference type="PANTHER" id="PTHR14413">
    <property type="entry name" value="RIBOSOMAL PROTEIN L17"/>
    <property type="match status" value="1"/>
</dbReference>
<comment type="function">
    <text evidence="7">Component of the mitochondrial ribosome (mitoribosome), a dedicated translation machinery responsible for the synthesis of mitochondrial genome-encoded proteins, including at least some of the essential transmembrane subunits of the mitochondrial respiratory chain. The mitoribosomes are attached to the mitochondrial inner membrane and translation products are cotranslationally integrated into the membrane.</text>
</comment>
<dbReference type="InterPro" id="IPR047859">
    <property type="entry name" value="Ribosomal_bL17_CS"/>
</dbReference>
<dbReference type="VEuPathDB" id="FungiDB:ACLA_026090"/>
<dbReference type="FunFam" id="3.90.1030.10:FF:000005">
    <property type="entry name" value="Probable 50S ribosomal protein L17"/>
    <property type="match status" value="1"/>
</dbReference>